<keyword evidence="4" id="KW-0805">Transcription regulation</keyword>
<evidence type="ECO:0000256" key="1">
    <source>
        <dbReference type="ARBA" id="ARBA00022723"/>
    </source>
</evidence>
<evidence type="ECO:0000256" key="5">
    <source>
        <dbReference type="ARBA" id="ARBA00023125"/>
    </source>
</evidence>
<accession>A0ABD0QC50</accession>
<dbReference type="Pfam" id="PF00104">
    <property type="entry name" value="Hormone_recep"/>
    <property type="match status" value="1"/>
</dbReference>
<dbReference type="SUPFAM" id="SSF48508">
    <property type="entry name" value="Nuclear receptor ligand-binding domain"/>
    <property type="match status" value="1"/>
</dbReference>
<dbReference type="InterPro" id="IPR050234">
    <property type="entry name" value="Nuclear_hormone_rcpt_NR1"/>
</dbReference>
<evidence type="ECO:0000256" key="3">
    <source>
        <dbReference type="ARBA" id="ARBA00022833"/>
    </source>
</evidence>
<keyword evidence="8" id="KW-0539">Nucleus</keyword>
<evidence type="ECO:0000313" key="10">
    <source>
        <dbReference type="EMBL" id="KAL0183829.1"/>
    </source>
</evidence>
<dbReference type="Proteomes" id="UP001529510">
    <property type="component" value="Unassembled WGS sequence"/>
</dbReference>
<keyword evidence="6" id="KW-0804">Transcription</keyword>
<keyword evidence="1" id="KW-0479">Metal-binding</keyword>
<evidence type="ECO:0000259" key="9">
    <source>
        <dbReference type="PROSITE" id="PS51843"/>
    </source>
</evidence>
<evidence type="ECO:0000256" key="8">
    <source>
        <dbReference type="ARBA" id="ARBA00023242"/>
    </source>
</evidence>
<dbReference type="GO" id="GO:0003677">
    <property type="term" value="F:DNA binding"/>
    <property type="evidence" value="ECO:0007669"/>
    <property type="project" value="UniProtKB-KW"/>
</dbReference>
<dbReference type="EMBL" id="JAMKFB020000009">
    <property type="protein sequence ID" value="KAL0183829.1"/>
    <property type="molecule type" value="Genomic_DNA"/>
</dbReference>
<dbReference type="PANTHER" id="PTHR24082">
    <property type="entry name" value="NUCLEAR HORMONE RECEPTOR"/>
    <property type="match status" value="1"/>
</dbReference>
<evidence type="ECO:0000256" key="6">
    <source>
        <dbReference type="ARBA" id="ARBA00023163"/>
    </source>
</evidence>
<sequence length="63" mass="7446">MNFHYALRKLHLREEEYVLMQAISLFSPDRPGVTHHSVIDHNQEIIALTLKTYIEAKRTDPEK</sequence>
<comment type="caution">
    <text evidence="10">The sequence shown here is derived from an EMBL/GenBank/DDBJ whole genome shotgun (WGS) entry which is preliminary data.</text>
</comment>
<dbReference type="InterPro" id="IPR000536">
    <property type="entry name" value="Nucl_hrmn_rcpt_lig-bd"/>
</dbReference>
<evidence type="ECO:0000256" key="7">
    <source>
        <dbReference type="ARBA" id="ARBA00023170"/>
    </source>
</evidence>
<feature type="domain" description="NR LBD" evidence="9">
    <location>
        <begin position="1"/>
        <end position="63"/>
    </location>
</feature>
<keyword evidence="11" id="KW-1185">Reference proteome</keyword>
<keyword evidence="3" id="KW-0862">Zinc</keyword>
<protein>
    <recommendedName>
        <fullName evidence="9">NR LBD domain-containing protein</fullName>
    </recommendedName>
</protein>
<keyword evidence="2" id="KW-0863">Zinc-finger</keyword>
<dbReference type="PANTHER" id="PTHR24082:SF39">
    <property type="entry name" value="NUCLEAR RECEPTOR SUBFAMILY 1 GROUP I MEMBER 2"/>
    <property type="match status" value="1"/>
</dbReference>
<dbReference type="Gene3D" id="1.10.565.10">
    <property type="entry name" value="Retinoid X Receptor"/>
    <property type="match status" value="1"/>
</dbReference>
<organism evidence="10 11">
    <name type="scientific">Cirrhinus mrigala</name>
    <name type="common">Mrigala</name>
    <dbReference type="NCBI Taxonomy" id="683832"/>
    <lineage>
        <taxon>Eukaryota</taxon>
        <taxon>Metazoa</taxon>
        <taxon>Chordata</taxon>
        <taxon>Craniata</taxon>
        <taxon>Vertebrata</taxon>
        <taxon>Euteleostomi</taxon>
        <taxon>Actinopterygii</taxon>
        <taxon>Neopterygii</taxon>
        <taxon>Teleostei</taxon>
        <taxon>Ostariophysi</taxon>
        <taxon>Cypriniformes</taxon>
        <taxon>Cyprinidae</taxon>
        <taxon>Labeoninae</taxon>
        <taxon>Labeonini</taxon>
        <taxon>Cirrhinus</taxon>
    </lineage>
</organism>
<feature type="non-terminal residue" evidence="10">
    <location>
        <position position="63"/>
    </location>
</feature>
<keyword evidence="7" id="KW-0675">Receptor</keyword>
<reference evidence="10 11" key="1">
    <citation type="submission" date="2024-05" db="EMBL/GenBank/DDBJ databases">
        <title>Genome sequencing and assembly of Indian major carp, Cirrhinus mrigala (Hamilton, 1822).</title>
        <authorList>
            <person name="Mohindra V."/>
            <person name="Chowdhury L.M."/>
            <person name="Lal K."/>
            <person name="Jena J.K."/>
        </authorList>
    </citation>
    <scope>NUCLEOTIDE SEQUENCE [LARGE SCALE GENOMIC DNA]</scope>
    <source>
        <strain evidence="10">CM1030</strain>
        <tissue evidence="10">Blood</tissue>
    </source>
</reference>
<evidence type="ECO:0000256" key="2">
    <source>
        <dbReference type="ARBA" id="ARBA00022771"/>
    </source>
</evidence>
<dbReference type="AlphaFoldDB" id="A0ABD0QC50"/>
<name>A0ABD0QC50_CIRMR</name>
<dbReference type="InterPro" id="IPR035500">
    <property type="entry name" value="NHR-like_dom_sf"/>
</dbReference>
<evidence type="ECO:0000313" key="11">
    <source>
        <dbReference type="Proteomes" id="UP001529510"/>
    </source>
</evidence>
<gene>
    <name evidence="10" type="ORF">M9458_019525</name>
</gene>
<proteinExistence type="predicted"/>
<evidence type="ECO:0000256" key="4">
    <source>
        <dbReference type="ARBA" id="ARBA00023015"/>
    </source>
</evidence>
<dbReference type="GO" id="GO:0008270">
    <property type="term" value="F:zinc ion binding"/>
    <property type="evidence" value="ECO:0007669"/>
    <property type="project" value="UniProtKB-KW"/>
</dbReference>
<dbReference type="PROSITE" id="PS51843">
    <property type="entry name" value="NR_LBD"/>
    <property type="match status" value="1"/>
</dbReference>
<keyword evidence="5" id="KW-0238">DNA-binding</keyword>